<gene>
    <name evidence="2" type="ORF">PK35_13490</name>
</gene>
<dbReference type="EMBL" id="JTDV01000013">
    <property type="protein sequence ID" value="KJD31759.1"/>
    <property type="molecule type" value="Genomic_DNA"/>
</dbReference>
<keyword evidence="1" id="KW-0732">Signal</keyword>
<protein>
    <recommendedName>
        <fullName evidence="4">TonB-dependent receptor</fullName>
    </recommendedName>
</protein>
<feature type="signal peptide" evidence="1">
    <location>
        <begin position="1"/>
        <end position="18"/>
    </location>
</feature>
<organism evidence="2 3">
    <name type="scientific">Neotamlana nanhaiensis</name>
    <dbReference type="NCBI Taxonomy" id="1382798"/>
    <lineage>
        <taxon>Bacteria</taxon>
        <taxon>Pseudomonadati</taxon>
        <taxon>Bacteroidota</taxon>
        <taxon>Flavobacteriia</taxon>
        <taxon>Flavobacteriales</taxon>
        <taxon>Flavobacteriaceae</taxon>
        <taxon>Neotamlana</taxon>
    </lineage>
</organism>
<dbReference type="Proteomes" id="UP000032361">
    <property type="component" value="Unassembled WGS sequence"/>
</dbReference>
<dbReference type="SUPFAM" id="SSF49464">
    <property type="entry name" value="Carboxypeptidase regulatory domain-like"/>
    <property type="match status" value="1"/>
</dbReference>
<dbReference type="Gene3D" id="2.60.40.1120">
    <property type="entry name" value="Carboxypeptidase-like, regulatory domain"/>
    <property type="match status" value="1"/>
</dbReference>
<evidence type="ECO:0000313" key="2">
    <source>
        <dbReference type="EMBL" id="KJD31759.1"/>
    </source>
</evidence>
<evidence type="ECO:0000313" key="3">
    <source>
        <dbReference type="Proteomes" id="UP000032361"/>
    </source>
</evidence>
<dbReference type="AlphaFoldDB" id="A0A0D7VYA3"/>
<keyword evidence="3" id="KW-1185">Reference proteome</keyword>
<dbReference type="InterPro" id="IPR008969">
    <property type="entry name" value="CarboxyPept-like_regulatory"/>
</dbReference>
<reference evidence="2 3" key="1">
    <citation type="journal article" date="2015" name="Antonie Van Leeuwenhoek">
        <title>Tamlana nanhaiensis sp. nov., isolated from surface seawater collected from the South China Sea.</title>
        <authorList>
            <person name="Liu X."/>
            <person name="Lai Q."/>
            <person name="Du Y."/>
            <person name="Li G."/>
            <person name="Sun F."/>
            <person name="Shao Z."/>
        </authorList>
    </citation>
    <scope>NUCLEOTIDE SEQUENCE [LARGE SCALE GENOMIC DNA]</scope>
    <source>
        <strain evidence="2 3">FHC16</strain>
    </source>
</reference>
<feature type="chain" id="PRO_5002325062" description="TonB-dependent receptor" evidence="1">
    <location>
        <begin position="19"/>
        <end position="126"/>
    </location>
</feature>
<dbReference type="Pfam" id="PF13715">
    <property type="entry name" value="CarbopepD_reg_2"/>
    <property type="match status" value="1"/>
</dbReference>
<proteinExistence type="predicted"/>
<sequence length="126" mass="13777">MKHFLIALSFVFTGTLFAQNSNTISGELFDAELENTPLAFAEVLIKETGEKTLTNAEGSFKLNATQNTDYTLVFSFAGYDNKEVSIKTASKGNKTLKVMLHAKTISFEDLAMALAKAENKTTTPNN</sequence>
<dbReference type="PATRIC" id="fig|1382798.3.peg.1260"/>
<dbReference type="STRING" id="1382798.PK35_13490"/>
<evidence type="ECO:0008006" key="4">
    <source>
        <dbReference type="Google" id="ProtNLM"/>
    </source>
</evidence>
<comment type="caution">
    <text evidence="2">The sequence shown here is derived from an EMBL/GenBank/DDBJ whole genome shotgun (WGS) entry which is preliminary data.</text>
</comment>
<accession>A0A0D7VYA3</accession>
<name>A0A0D7VYA3_9FLAO</name>
<dbReference type="OrthoDB" id="1443962at2"/>
<dbReference type="RefSeq" id="WP_044627081.1">
    <property type="nucleotide sequence ID" value="NZ_JTDV01000013.1"/>
</dbReference>
<evidence type="ECO:0000256" key="1">
    <source>
        <dbReference type="SAM" id="SignalP"/>
    </source>
</evidence>